<dbReference type="Proteomes" id="UP000765509">
    <property type="component" value="Unassembled WGS sequence"/>
</dbReference>
<sequence>MPSPETPTCTSRTIQMKELYGFTNLPNDRDDFSQNNRDENPQNSINFQDVTGGVNHFNCKEVMSQFNSSQPEASGPNLKKRHTKKEIQEALSIQKSDCTKDGGKRKKSFDCNPPFFRLTLKISVLI</sequence>
<organism evidence="2 3">
    <name type="scientific">Austropuccinia psidii MF-1</name>
    <dbReference type="NCBI Taxonomy" id="1389203"/>
    <lineage>
        <taxon>Eukaryota</taxon>
        <taxon>Fungi</taxon>
        <taxon>Dikarya</taxon>
        <taxon>Basidiomycota</taxon>
        <taxon>Pucciniomycotina</taxon>
        <taxon>Pucciniomycetes</taxon>
        <taxon>Pucciniales</taxon>
        <taxon>Sphaerophragmiaceae</taxon>
        <taxon>Austropuccinia</taxon>
    </lineage>
</organism>
<proteinExistence type="predicted"/>
<keyword evidence="3" id="KW-1185">Reference proteome</keyword>
<protein>
    <submittedName>
        <fullName evidence="2">Uncharacterized protein</fullName>
    </submittedName>
</protein>
<dbReference type="AlphaFoldDB" id="A0A9Q3K3C5"/>
<accession>A0A9Q3K3C5</accession>
<evidence type="ECO:0000313" key="2">
    <source>
        <dbReference type="EMBL" id="MBW0573584.1"/>
    </source>
</evidence>
<name>A0A9Q3K3C5_9BASI</name>
<comment type="caution">
    <text evidence="2">The sequence shown here is derived from an EMBL/GenBank/DDBJ whole genome shotgun (WGS) entry which is preliminary data.</text>
</comment>
<gene>
    <name evidence="2" type="ORF">O181_113299</name>
</gene>
<feature type="compositionally biased region" description="Basic and acidic residues" evidence="1">
    <location>
        <begin position="27"/>
        <end position="40"/>
    </location>
</feature>
<evidence type="ECO:0000256" key="1">
    <source>
        <dbReference type="SAM" id="MobiDB-lite"/>
    </source>
</evidence>
<feature type="region of interest" description="Disordered" evidence="1">
    <location>
        <begin position="65"/>
        <end position="84"/>
    </location>
</feature>
<reference evidence="2" key="1">
    <citation type="submission" date="2021-03" db="EMBL/GenBank/DDBJ databases">
        <title>Draft genome sequence of rust myrtle Austropuccinia psidii MF-1, a brazilian biotype.</title>
        <authorList>
            <person name="Quecine M.C."/>
            <person name="Pachon D.M.R."/>
            <person name="Bonatelli M.L."/>
            <person name="Correr F.H."/>
            <person name="Franceschini L.M."/>
            <person name="Leite T.F."/>
            <person name="Margarido G.R.A."/>
            <person name="Almeida C.A."/>
            <person name="Ferrarezi J.A."/>
            <person name="Labate C.A."/>
        </authorList>
    </citation>
    <scope>NUCLEOTIDE SEQUENCE</scope>
    <source>
        <strain evidence="2">MF-1</strain>
    </source>
</reference>
<evidence type="ECO:0000313" key="3">
    <source>
        <dbReference type="Proteomes" id="UP000765509"/>
    </source>
</evidence>
<dbReference type="EMBL" id="AVOT02092395">
    <property type="protein sequence ID" value="MBW0573584.1"/>
    <property type="molecule type" value="Genomic_DNA"/>
</dbReference>
<feature type="region of interest" description="Disordered" evidence="1">
    <location>
        <begin position="23"/>
        <end position="50"/>
    </location>
</feature>